<name>A0A812BJ86_ACAPH</name>
<feature type="compositionally biased region" description="Low complexity" evidence="2">
    <location>
        <begin position="340"/>
        <end position="362"/>
    </location>
</feature>
<feature type="region of interest" description="Disordered" evidence="2">
    <location>
        <begin position="340"/>
        <end position="382"/>
    </location>
</feature>
<feature type="compositionally biased region" description="Polar residues" evidence="2">
    <location>
        <begin position="366"/>
        <end position="380"/>
    </location>
</feature>
<feature type="region of interest" description="Disordered" evidence="2">
    <location>
        <begin position="227"/>
        <end position="254"/>
    </location>
</feature>
<dbReference type="AlphaFoldDB" id="A0A812BJ86"/>
<dbReference type="EMBL" id="CAHIKZ030000632">
    <property type="protein sequence ID" value="CAE1230341.1"/>
    <property type="molecule type" value="Genomic_DNA"/>
</dbReference>
<organism evidence="4 5">
    <name type="scientific">Acanthosepion pharaonis</name>
    <name type="common">Pharaoh cuttlefish</name>
    <name type="synonym">Sepia pharaonis</name>
    <dbReference type="NCBI Taxonomy" id="158019"/>
    <lineage>
        <taxon>Eukaryota</taxon>
        <taxon>Metazoa</taxon>
        <taxon>Spiralia</taxon>
        <taxon>Lophotrochozoa</taxon>
        <taxon>Mollusca</taxon>
        <taxon>Cephalopoda</taxon>
        <taxon>Coleoidea</taxon>
        <taxon>Decapodiformes</taxon>
        <taxon>Sepiida</taxon>
        <taxon>Sepiina</taxon>
        <taxon>Sepiidae</taxon>
        <taxon>Acanthosepion</taxon>
    </lineage>
</organism>
<sequence length="522" mass="57257">MSGYFQYKNTSEVRVYRAGLYKRSPYRTSPLIAVAMFLALLDVAATALHPSGNLNATSLRQTWSHAGHDFKSDRRPDAIISADPAVSSSSSAAELHTDTHSVTEKPTSNHSPSFSNTSTLRRRTTWATAESHPKTPIKGENNQTNVTNADPERITASTVQKTTTLSRVAVEFGDPDLEDKKNPQPTPVTASPVAIGDTSVTLLSNPGEKTDPRKIQHHLYSVRKHVQHFPTKLQRPDRRHGEEGNSGFKEQEESAQIRLDHHELLMQQELQQQQKLIQDQVWRHSHLDWVNPPQDGQFHSIDEQNQQTEDHKTRVKSFLESNESIITKLKLVTTTAAVSSNASAPNNVSSPLLSISPKSLSPGKAESSNETVKVGSTSGPMQPPSASVVALYNSSAPSSEAPWVIVPPAPSLTDPACNVCSCPRQGGIYLLDCTPQLRVKDDCGCCTVCLRAVHQPCGGIYQGFGKCAADLECVPLDSAGYQSTRYDLQETHGDSQDAMKGTCQPKVRMRTTMIKGRFFRLT</sequence>
<protein>
    <recommendedName>
        <fullName evidence="3">IGFBP N-terminal domain-containing protein</fullName>
    </recommendedName>
</protein>
<gene>
    <name evidence="4" type="ORF">SPHA_17665</name>
</gene>
<evidence type="ECO:0000256" key="1">
    <source>
        <dbReference type="ARBA" id="ARBA00023157"/>
    </source>
</evidence>
<proteinExistence type="predicted"/>
<dbReference type="GO" id="GO:0005576">
    <property type="term" value="C:extracellular region"/>
    <property type="evidence" value="ECO:0007669"/>
    <property type="project" value="InterPro"/>
</dbReference>
<dbReference type="PROSITE" id="PS51323">
    <property type="entry name" value="IGFBP_N_2"/>
    <property type="match status" value="1"/>
</dbReference>
<accession>A0A812BJ86</accession>
<evidence type="ECO:0000256" key="2">
    <source>
        <dbReference type="SAM" id="MobiDB-lite"/>
    </source>
</evidence>
<evidence type="ECO:0000259" key="3">
    <source>
        <dbReference type="PROSITE" id="PS51323"/>
    </source>
</evidence>
<dbReference type="OrthoDB" id="5985519at2759"/>
<reference evidence="4" key="1">
    <citation type="submission" date="2021-01" db="EMBL/GenBank/DDBJ databases">
        <authorList>
            <person name="Li R."/>
            <person name="Bekaert M."/>
        </authorList>
    </citation>
    <scope>NUCLEOTIDE SEQUENCE</scope>
    <source>
        <strain evidence="4">Farmed</strain>
    </source>
</reference>
<feature type="region of interest" description="Disordered" evidence="2">
    <location>
        <begin position="83"/>
        <end position="151"/>
    </location>
</feature>
<keyword evidence="1" id="KW-1015">Disulfide bond</keyword>
<dbReference type="InterPro" id="IPR000867">
    <property type="entry name" value="IGFBP-like"/>
</dbReference>
<feature type="domain" description="IGFBP N-terminal" evidence="3">
    <location>
        <begin position="410"/>
        <end position="506"/>
    </location>
</feature>
<feature type="compositionally biased region" description="Low complexity" evidence="2">
    <location>
        <begin position="83"/>
        <end position="93"/>
    </location>
</feature>
<comment type="caution">
    <text evidence="4">The sequence shown here is derived from an EMBL/GenBank/DDBJ whole genome shotgun (WGS) entry which is preliminary data.</text>
</comment>
<dbReference type="Gene3D" id="4.10.40.20">
    <property type="match status" value="1"/>
</dbReference>
<keyword evidence="5" id="KW-1185">Reference proteome</keyword>
<evidence type="ECO:0000313" key="5">
    <source>
        <dbReference type="Proteomes" id="UP000597762"/>
    </source>
</evidence>
<feature type="compositionally biased region" description="Polar residues" evidence="2">
    <location>
        <begin position="104"/>
        <end position="119"/>
    </location>
</feature>
<feature type="compositionally biased region" description="Basic and acidic residues" evidence="2">
    <location>
        <begin position="234"/>
        <end position="243"/>
    </location>
</feature>
<dbReference type="Proteomes" id="UP000597762">
    <property type="component" value="Unassembled WGS sequence"/>
</dbReference>
<dbReference type="InterPro" id="IPR009030">
    <property type="entry name" value="Growth_fac_rcpt_cys_sf"/>
</dbReference>
<evidence type="ECO:0000313" key="4">
    <source>
        <dbReference type="EMBL" id="CAE1230341.1"/>
    </source>
</evidence>
<dbReference type="SUPFAM" id="SSF57184">
    <property type="entry name" value="Growth factor receptor domain"/>
    <property type="match status" value="1"/>
</dbReference>